<comment type="caution">
    <text evidence="1">The sequence shown here is derived from an EMBL/GenBank/DDBJ whole genome shotgun (WGS) entry which is preliminary data.</text>
</comment>
<dbReference type="Proteomes" id="UP000288216">
    <property type="component" value="Unassembled WGS sequence"/>
</dbReference>
<organism evidence="1 2">
    <name type="scientific">Scyliorhinus torazame</name>
    <name type="common">Cloudy catshark</name>
    <name type="synonym">Catulus torazame</name>
    <dbReference type="NCBI Taxonomy" id="75743"/>
    <lineage>
        <taxon>Eukaryota</taxon>
        <taxon>Metazoa</taxon>
        <taxon>Chordata</taxon>
        <taxon>Craniata</taxon>
        <taxon>Vertebrata</taxon>
        <taxon>Chondrichthyes</taxon>
        <taxon>Elasmobranchii</taxon>
        <taxon>Galeomorphii</taxon>
        <taxon>Galeoidea</taxon>
        <taxon>Carcharhiniformes</taxon>
        <taxon>Scyliorhinidae</taxon>
        <taxon>Scyliorhinus</taxon>
    </lineage>
</organism>
<dbReference type="STRING" id="75743.A0A401Q3R3"/>
<name>A0A401Q3R3_SCYTO</name>
<keyword evidence="2" id="KW-1185">Reference proteome</keyword>
<dbReference type="AlphaFoldDB" id="A0A401Q3R3"/>
<reference evidence="1 2" key="1">
    <citation type="journal article" date="2018" name="Nat. Ecol. Evol.">
        <title>Shark genomes provide insights into elasmobranch evolution and the origin of vertebrates.</title>
        <authorList>
            <person name="Hara Y"/>
            <person name="Yamaguchi K"/>
            <person name="Onimaru K"/>
            <person name="Kadota M"/>
            <person name="Koyanagi M"/>
            <person name="Keeley SD"/>
            <person name="Tatsumi K"/>
            <person name="Tanaka K"/>
            <person name="Motone F"/>
            <person name="Kageyama Y"/>
            <person name="Nozu R"/>
            <person name="Adachi N"/>
            <person name="Nishimura O"/>
            <person name="Nakagawa R"/>
            <person name="Tanegashima C"/>
            <person name="Kiyatake I"/>
            <person name="Matsumoto R"/>
            <person name="Murakumo K"/>
            <person name="Nishida K"/>
            <person name="Terakita A"/>
            <person name="Kuratani S"/>
            <person name="Sato K"/>
            <person name="Hyodo S Kuraku.S."/>
        </authorList>
    </citation>
    <scope>NUCLEOTIDE SEQUENCE [LARGE SCALE GENOMIC DNA]</scope>
</reference>
<dbReference type="OrthoDB" id="6666987at2759"/>
<dbReference type="GO" id="GO:0004642">
    <property type="term" value="F:phosphoribosylformylglycinamidine synthase activity"/>
    <property type="evidence" value="ECO:0007669"/>
    <property type="project" value="TreeGrafter"/>
</dbReference>
<dbReference type="PANTHER" id="PTHR10099:SF1">
    <property type="entry name" value="PHOSPHORIBOSYLFORMYLGLYCINAMIDINE SYNTHASE"/>
    <property type="match status" value="1"/>
</dbReference>
<evidence type="ECO:0000313" key="2">
    <source>
        <dbReference type="Proteomes" id="UP000288216"/>
    </source>
</evidence>
<dbReference type="PANTHER" id="PTHR10099">
    <property type="entry name" value="PHOSPHORIBOSYLFORMYLGLYCINAMIDINE SYNTHASE"/>
    <property type="match status" value="1"/>
</dbReference>
<dbReference type="GO" id="GO:0006164">
    <property type="term" value="P:purine nucleotide biosynthetic process"/>
    <property type="evidence" value="ECO:0007669"/>
    <property type="project" value="TreeGrafter"/>
</dbReference>
<dbReference type="GO" id="GO:0005737">
    <property type="term" value="C:cytoplasm"/>
    <property type="evidence" value="ECO:0007669"/>
    <property type="project" value="TreeGrafter"/>
</dbReference>
<sequence>MRSKDSAFLRAVCDREKCPVDFVGKITGDGKIVLVDDRNTAGKSEVTQQYATRPVDLKLEWVLGKMPQKVRNDMIGGGAEPMADPA</sequence>
<accession>A0A401Q3R3</accession>
<dbReference type="EMBL" id="BFAA01014814">
    <property type="protein sequence ID" value="GCB79971.1"/>
    <property type="molecule type" value="Genomic_DNA"/>
</dbReference>
<proteinExistence type="predicted"/>
<evidence type="ECO:0000313" key="1">
    <source>
        <dbReference type="EMBL" id="GCB79971.1"/>
    </source>
</evidence>
<gene>
    <name evidence="1" type="ORF">scyTo_0019638</name>
</gene>
<protein>
    <submittedName>
        <fullName evidence="1">Uncharacterized protein</fullName>
    </submittedName>
</protein>